<proteinExistence type="predicted"/>
<sequence>MNLTPLMNCVIRNQIPTESDLEFIKRKTKDAINIAGQRFYSGSTALMLAAALNRVEFIPCLISEQTLQNDYGDTALIIAIQKGHIQIAEMLLCEKYQVDTLRRTPLMIAVMHSRNTLLPQLIELRGLRDAFGNTSLHYAVEMKNVELVKILCKFESRAVNNQGKTALIQAVYFNNPDVVDYLADYEARFQDYEGQSALMHAILDGRTEIAAKLVFHEAGLQDNHGNPALFYAIRCSNQLLIELLLPSEQQFKNFDGFTALMLAAKTNNISLVKQLIPQQIQVQNAYGQTALMIAASCGTLPRMRQLIQYESKMKDYRGQTALMYSVFQNDTESALLLLHESKIVDCQNRNALYYVIFLGVKELYKVLDLLEFDQLIRIFQRTSVTIQMFLARGNCIYFLKRYKVFRQQDNGGQTALIRAVQSESYDAVKYLAAYEHDICDHQGLSAIQHAIFVSDFRIFGVLFWFWAGNQVDLYRFALKSKAKEISDFLENECMYAIDRFKRSIYFVKSASQLDTKVGLNADVFGFTDFQEYQIPQYPWKILRYLSCFYLLLKLPYRYIRNKICQDLSTSDNDQLEHFEALCSKIPNSYHQAHKPIRVNISRQRPHPRIGQAGPLRDQHQQELAEVPGNQGEQEGLMDHRLIIGRARGALRRRGGPGVLPREQSPVQGGLERSAHQVRVGADERREGAAGDERPRHQNYLELKIAARMKYYIIQILQSTYWMSGQNQNITHKILLRHKLLALLSLRYLIRWYTYAALLELTTSDIAMQLVPNIEMADSIN</sequence>
<keyword evidence="4" id="KW-1185">Reference proteome</keyword>
<evidence type="ECO:0000313" key="2">
    <source>
        <dbReference type="EMBL" id="CAI9920125.1"/>
    </source>
</evidence>
<comment type="caution">
    <text evidence="2">The sequence shown here is derived from an EMBL/GenBank/DDBJ whole genome shotgun (WGS) entry which is preliminary data.</text>
</comment>
<dbReference type="PANTHER" id="PTHR24120">
    <property type="entry name" value="GH07239P"/>
    <property type="match status" value="1"/>
</dbReference>
<dbReference type="InterPro" id="IPR002110">
    <property type="entry name" value="Ankyrin_rpt"/>
</dbReference>
<evidence type="ECO:0000256" key="1">
    <source>
        <dbReference type="SAM" id="MobiDB-lite"/>
    </source>
</evidence>
<dbReference type="Gene3D" id="1.25.40.20">
    <property type="entry name" value="Ankyrin repeat-containing domain"/>
    <property type="match status" value="4"/>
</dbReference>
<dbReference type="SUPFAM" id="SSF48403">
    <property type="entry name" value="Ankyrin repeat"/>
    <property type="match status" value="2"/>
</dbReference>
<gene>
    <name evidence="3" type="ORF">HINF_LOCUS21341</name>
    <name evidence="2" type="ORF">HINF_LOCUS7770</name>
</gene>
<dbReference type="EMBL" id="CAXDID020000058">
    <property type="protein sequence ID" value="CAL6008898.1"/>
    <property type="molecule type" value="Genomic_DNA"/>
</dbReference>
<dbReference type="Proteomes" id="UP001642409">
    <property type="component" value="Unassembled WGS sequence"/>
</dbReference>
<evidence type="ECO:0000313" key="3">
    <source>
        <dbReference type="EMBL" id="CAL6008898.1"/>
    </source>
</evidence>
<reference evidence="3 4" key="2">
    <citation type="submission" date="2024-07" db="EMBL/GenBank/DDBJ databases">
        <authorList>
            <person name="Akdeniz Z."/>
        </authorList>
    </citation>
    <scope>NUCLEOTIDE SEQUENCE [LARGE SCALE GENOMIC DNA]</scope>
</reference>
<accession>A0AA86TKI5</accession>
<dbReference type="InterPro" id="IPR036770">
    <property type="entry name" value="Ankyrin_rpt-contain_sf"/>
</dbReference>
<name>A0AA86TKI5_9EUKA</name>
<dbReference type="Pfam" id="PF12796">
    <property type="entry name" value="Ank_2"/>
    <property type="match status" value="3"/>
</dbReference>
<evidence type="ECO:0000313" key="4">
    <source>
        <dbReference type="Proteomes" id="UP001642409"/>
    </source>
</evidence>
<dbReference type="AlphaFoldDB" id="A0AA86TKI5"/>
<reference evidence="2" key="1">
    <citation type="submission" date="2023-06" db="EMBL/GenBank/DDBJ databases">
        <authorList>
            <person name="Kurt Z."/>
        </authorList>
    </citation>
    <scope>NUCLEOTIDE SEQUENCE</scope>
</reference>
<dbReference type="EMBL" id="CATOUU010000195">
    <property type="protein sequence ID" value="CAI9920125.1"/>
    <property type="molecule type" value="Genomic_DNA"/>
</dbReference>
<dbReference type="SMART" id="SM00248">
    <property type="entry name" value="ANK"/>
    <property type="match status" value="11"/>
</dbReference>
<feature type="compositionally biased region" description="Basic and acidic residues" evidence="1">
    <location>
        <begin position="680"/>
        <end position="692"/>
    </location>
</feature>
<feature type="region of interest" description="Disordered" evidence="1">
    <location>
        <begin position="652"/>
        <end position="692"/>
    </location>
</feature>
<protein>
    <submittedName>
        <fullName evidence="2">Ankyrin repeat protein 1</fullName>
    </submittedName>
    <submittedName>
        <fullName evidence="3">Ankyrin_repeat protein 1</fullName>
    </submittedName>
</protein>
<dbReference type="PANTHER" id="PTHR24120:SF4">
    <property type="entry name" value="GH07239P"/>
    <property type="match status" value="1"/>
</dbReference>
<organism evidence="2">
    <name type="scientific">Hexamita inflata</name>
    <dbReference type="NCBI Taxonomy" id="28002"/>
    <lineage>
        <taxon>Eukaryota</taxon>
        <taxon>Metamonada</taxon>
        <taxon>Diplomonadida</taxon>
        <taxon>Hexamitidae</taxon>
        <taxon>Hexamitinae</taxon>
        <taxon>Hexamita</taxon>
    </lineage>
</organism>